<organism evidence="2 3">
    <name type="scientific">Pseudomonas fluorescens</name>
    <dbReference type="NCBI Taxonomy" id="294"/>
    <lineage>
        <taxon>Bacteria</taxon>
        <taxon>Pseudomonadati</taxon>
        <taxon>Pseudomonadota</taxon>
        <taxon>Gammaproteobacteria</taxon>
        <taxon>Pseudomonadales</taxon>
        <taxon>Pseudomonadaceae</taxon>
        <taxon>Pseudomonas</taxon>
    </lineage>
</organism>
<protein>
    <recommendedName>
        <fullName evidence="1">SnoaL-like domain-containing protein</fullName>
    </recommendedName>
</protein>
<proteinExistence type="predicted"/>
<dbReference type="Pfam" id="PF12680">
    <property type="entry name" value="SnoaL_2"/>
    <property type="match status" value="1"/>
</dbReference>
<feature type="domain" description="SnoaL-like" evidence="1">
    <location>
        <begin position="10"/>
        <end position="102"/>
    </location>
</feature>
<dbReference type="InterPro" id="IPR037401">
    <property type="entry name" value="SnoaL-like"/>
</dbReference>
<dbReference type="SUPFAM" id="SSF54427">
    <property type="entry name" value="NTF2-like"/>
    <property type="match status" value="1"/>
</dbReference>
<gene>
    <name evidence="2" type="ORF">PS704_00970</name>
</gene>
<dbReference type="OrthoDB" id="8684708at2"/>
<accession>A0A5E7ART7</accession>
<evidence type="ECO:0000313" key="3">
    <source>
        <dbReference type="Proteomes" id="UP000326557"/>
    </source>
</evidence>
<dbReference type="AlphaFoldDB" id="A0A5E7ART7"/>
<dbReference type="Gene3D" id="3.10.450.50">
    <property type="match status" value="1"/>
</dbReference>
<evidence type="ECO:0000259" key="1">
    <source>
        <dbReference type="Pfam" id="PF12680"/>
    </source>
</evidence>
<sequence length="108" mass="11774">MGITRHPVIKAYFAAESDAGIGSVDSLFTPDASVTDEGTTIVGIDSITAWKQAAKKKYQYTAEPLESEESDTRSVMQVRLSGNFPGSPVTVRYTFILQDDKITALEIK</sequence>
<dbReference type="EMBL" id="CABVHP010000002">
    <property type="protein sequence ID" value="VVN79317.1"/>
    <property type="molecule type" value="Genomic_DNA"/>
</dbReference>
<dbReference type="InterPro" id="IPR032710">
    <property type="entry name" value="NTF2-like_dom_sf"/>
</dbReference>
<evidence type="ECO:0000313" key="2">
    <source>
        <dbReference type="EMBL" id="VVN79317.1"/>
    </source>
</evidence>
<reference evidence="2 3" key="1">
    <citation type="submission" date="2019-09" db="EMBL/GenBank/DDBJ databases">
        <authorList>
            <person name="Chandra G."/>
            <person name="Truman W A."/>
        </authorList>
    </citation>
    <scope>NUCLEOTIDE SEQUENCE [LARGE SCALE GENOMIC DNA]</scope>
    <source>
        <strain evidence="2">PS704</strain>
    </source>
</reference>
<dbReference type="Proteomes" id="UP000326557">
    <property type="component" value="Unassembled WGS sequence"/>
</dbReference>
<dbReference type="RefSeq" id="WP_150636763.1">
    <property type="nucleotide sequence ID" value="NZ_CABVHP010000002.1"/>
</dbReference>
<name>A0A5E7ART7_PSEFL</name>